<feature type="active site" evidence="4">
    <location>
        <position position="55"/>
    </location>
</feature>
<evidence type="ECO:0000313" key="7">
    <source>
        <dbReference type="Proteomes" id="UP000594681"/>
    </source>
</evidence>
<dbReference type="GO" id="GO:0008113">
    <property type="term" value="F:peptide-methionine (S)-S-oxide reductase activity"/>
    <property type="evidence" value="ECO:0007669"/>
    <property type="project" value="UniProtKB-UniRule"/>
</dbReference>
<gene>
    <name evidence="4 6" type="primary">msrA</name>
    <name evidence="6" type="ORF">G7Y31_11155</name>
</gene>
<dbReference type="GO" id="GO:0005737">
    <property type="term" value="C:cytoplasm"/>
    <property type="evidence" value="ECO:0007669"/>
    <property type="project" value="TreeGrafter"/>
</dbReference>
<keyword evidence="1 4" id="KW-0560">Oxidoreductase</keyword>
<dbReference type="InterPro" id="IPR036509">
    <property type="entry name" value="Met_Sox_Rdtase_MsrA_sf"/>
</dbReference>
<name>A0A7T0KG09_9CORY</name>
<organism evidence="6 7">
    <name type="scientific">Corynebacterium lizhenjunii</name>
    <dbReference type="NCBI Taxonomy" id="2709394"/>
    <lineage>
        <taxon>Bacteria</taxon>
        <taxon>Bacillati</taxon>
        <taxon>Actinomycetota</taxon>
        <taxon>Actinomycetes</taxon>
        <taxon>Mycobacteriales</taxon>
        <taxon>Corynebacteriaceae</taxon>
        <taxon>Corynebacterium</taxon>
    </lineage>
</organism>
<sequence>MWLHKPEPRLLPAADTLPGRPEPILAHPQPHAVLGTPITGPWEEGQASILIGIGCFWGAEKLYWQTPGVLATSVGYAGGATPNPTYFEVCQGTTNHTEVVEVVYDPQQVSLRDLVVIALEAHDPTQGFRQGADVGTQYRSAFYPRTEAERAEIQELVDSYAGKLKEHGFGETTTEVVLLSDTDSGAYYLAEDDHQQYLHKNPGGYCPHHSTGVACG</sequence>
<protein>
    <recommendedName>
        <fullName evidence="4">Peptide methionine sulfoxide reductase MsrA</fullName>
        <shortName evidence="4">Protein-methionine-S-oxide reductase</shortName>
        <ecNumber evidence="4">1.8.4.11</ecNumber>
    </recommendedName>
    <alternativeName>
        <fullName evidence="4">Peptide-methionine (S)-S-oxide reductase</fullName>
        <shortName evidence="4">Peptide Met(O) reductase</shortName>
    </alternativeName>
</protein>
<dbReference type="GO" id="GO:0034599">
    <property type="term" value="P:cellular response to oxidative stress"/>
    <property type="evidence" value="ECO:0007669"/>
    <property type="project" value="TreeGrafter"/>
</dbReference>
<dbReference type="KEGG" id="cliz:G7Y31_11155"/>
<dbReference type="Proteomes" id="UP000594681">
    <property type="component" value="Chromosome"/>
</dbReference>
<dbReference type="PANTHER" id="PTHR42799:SF2">
    <property type="entry name" value="MITOCHONDRIAL PEPTIDE METHIONINE SULFOXIDE REDUCTASE"/>
    <property type="match status" value="1"/>
</dbReference>
<evidence type="ECO:0000256" key="2">
    <source>
        <dbReference type="ARBA" id="ARBA00047806"/>
    </source>
</evidence>
<accession>A0A7T0KG09</accession>
<dbReference type="AlphaFoldDB" id="A0A7T0KG09"/>
<dbReference type="Gene3D" id="3.30.1060.10">
    <property type="entry name" value="Peptide methionine sulphoxide reductase MsrA"/>
    <property type="match status" value="1"/>
</dbReference>
<feature type="domain" description="Peptide methionine sulphoxide reductase MsrA" evidence="5">
    <location>
        <begin position="49"/>
        <end position="206"/>
    </location>
</feature>
<dbReference type="EC" id="1.8.4.11" evidence="4"/>
<evidence type="ECO:0000256" key="4">
    <source>
        <dbReference type="HAMAP-Rule" id="MF_01401"/>
    </source>
</evidence>
<evidence type="ECO:0000256" key="3">
    <source>
        <dbReference type="ARBA" id="ARBA00048782"/>
    </source>
</evidence>
<dbReference type="EMBL" id="CP064954">
    <property type="protein sequence ID" value="QPK79038.1"/>
    <property type="molecule type" value="Genomic_DNA"/>
</dbReference>
<evidence type="ECO:0000313" key="6">
    <source>
        <dbReference type="EMBL" id="QPK79038.1"/>
    </source>
</evidence>
<comment type="function">
    <text evidence="4">Has an important function as a repair enzyme for proteins that have been inactivated by oxidation. Catalyzes the reversible oxidation-reduction of methionine sulfoxide in proteins to methionine.</text>
</comment>
<comment type="catalytic activity">
    <reaction evidence="3 4">
        <text>[thioredoxin]-disulfide + L-methionine + H2O = L-methionine (S)-S-oxide + [thioredoxin]-dithiol</text>
        <dbReference type="Rhea" id="RHEA:19993"/>
        <dbReference type="Rhea" id="RHEA-COMP:10698"/>
        <dbReference type="Rhea" id="RHEA-COMP:10700"/>
        <dbReference type="ChEBI" id="CHEBI:15377"/>
        <dbReference type="ChEBI" id="CHEBI:29950"/>
        <dbReference type="ChEBI" id="CHEBI:50058"/>
        <dbReference type="ChEBI" id="CHEBI:57844"/>
        <dbReference type="ChEBI" id="CHEBI:58772"/>
        <dbReference type="EC" id="1.8.4.11"/>
    </reaction>
</comment>
<dbReference type="HAMAP" id="MF_01401">
    <property type="entry name" value="MsrA"/>
    <property type="match status" value="1"/>
</dbReference>
<evidence type="ECO:0000256" key="1">
    <source>
        <dbReference type="ARBA" id="ARBA00023002"/>
    </source>
</evidence>
<dbReference type="InterPro" id="IPR002569">
    <property type="entry name" value="Met_Sox_Rdtase_MsrA_dom"/>
</dbReference>
<dbReference type="NCBIfam" id="TIGR00401">
    <property type="entry name" value="msrA"/>
    <property type="match status" value="1"/>
</dbReference>
<reference evidence="6 7" key="1">
    <citation type="submission" date="2020-11" db="EMBL/GenBank/DDBJ databases">
        <title>Corynebacterium sp. ZJ-599.</title>
        <authorList>
            <person name="Zhou J."/>
        </authorList>
    </citation>
    <scope>NUCLEOTIDE SEQUENCE [LARGE SCALE GENOMIC DNA]</scope>
    <source>
        <strain evidence="6 7">ZJ-599</strain>
    </source>
</reference>
<dbReference type="PANTHER" id="PTHR42799">
    <property type="entry name" value="MITOCHONDRIAL PEPTIDE METHIONINE SULFOXIDE REDUCTASE"/>
    <property type="match status" value="1"/>
</dbReference>
<dbReference type="InterPro" id="IPR050162">
    <property type="entry name" value="MsrA_MetSO_reductase"/>
</dbReference>
<dbReference type="Pfam" id="PF01625">
    <property type="entry name" value="PMSR"/>
    <property type="match status" value="1"/>
</dbReference>
<dbReference type="RefSeq" id="WP_165010975.1">
    <property type="nucleotide sequence ID" value="NZ_CP064954.1"/>
</dbReference>
<proteinExistence type="inferred from homology"/>
<evidence type="ECO:0000259" key="5">
    <source>
        <dbReference type="Pfam" id="PF01625"/>
    </source>
</evidence>
<comment type="catalytic activity">
    <reaction evidence="2 4">
        <text>L-methionyl-[protein] + [thioredoxin]-disulfide + H2O = L-methionyl-(S)-S-oxide-[protein] + [thioredoxin]-dithiol</text>
        <dbReference type="Rhea" id="RHEA:14217"/>
        <dbReference type="Rhea" id="RHEA-COMP:10698"/>
        <dbReference type="Rhea" id="RHEA-COMP:10700"/>
        <dbReference type="Rhea" id="RHEA-COMP:12313"/>
        <dbReference type="Rhea" id="RHEA-COMP:12315"/>
        <dbReference type="ChEBI" id="CHEBI:15377"/>
        <dbReference type="ChEBI" id="CHEBI:16044"/>
        <dbReference type="ChEBI" id="CHEBI:29950"/>
        <dbReference type="ChEBI" id="CHEBI:44120"/>
        <dbReference type="ChEBI" id="CHEBI:50058"/>
        <dbReference type="EC" id="1.8.4.11"/>
    </reaction>
</comment>
<comment type="similarity">
    <text evidence="4">Belongs to the MsrA Met sulfoxide reductase family.</text>
</comment>
<keyword evidence="7" id="KW-1185">Reference proteome</keyword>
<dbReference type="SUPFAM" id="SSF55068">
    <property type="entry name" value="Peptide methionine sulfoxide reductase"/>
    <property type="match status" value="1"/>
</dbReference>